<evidence type="ECO:0000313" key="2">
    <source>
        <dbReference type="EMBL" id="GHD87044.1"/>
    </source>
</evidence>
<feature type="region of interest" description="Disordered" evidence="1">
    <location>
        <begin position="1"/>
        <end position="34"/>
    </location>
</feature>
<organism evidence="2 3">
    <name type="scientific">Streptomyces naganishii JCM 4654</name>
    <dbReference type="NCBI Taxonomy" id="1306179"/>
    <lineage>
        <taxon>Bacteria</taxon>
        <taxon>Bacillati</taxon>
        <taxon>Actinomycetota</taxon>
        <taxon>Actinomycetes</taxon>
        <taxon>Kitasatosporales</taxon>
        <taxon>Streptomycetaceae</taxon>
        <taxon>Streptomyces</taxon>
    </lineage>
</organism>
<keyword evidence="3" id="KW-1185">Reference proteome</keyword>
<reference evidence="2" key="1">
    <citation type="journal article" date="2014" name="Int. J. Syst. Evol. Microbiol.">
        <title>Complete genome sequence of Corynebacterium casei LMG S-19264T (=DSM 44701T), isolated from a smear-ripened cheese.</title>
        <authorList>
            <consortium name="US DOE Joint Genome Institute (JGI-PGF)"/>
            <person name="Walter F."/>
            <person name="Albersmeier A."/>
            <person name="Kalinowski J."/>
            <person name="Ruckert C."/>
        </authorList>
    </citation>
    <scope>NUCLEOTIDE SEQUENCE</scope>
    <source>
        <strain evidence="2">JCM 4654</strain>
    </source>
</reference>
<evidence type="ECO:0000313" key="3">
    <source>
        <dbReference type="Proteomes" id="UP000608955"/>
    </source>
</evidence>
<evidence type="ECO:0000256" key="1">
    <source>
        <dbReference type="SAM" id="MobiDB-lite"/>
    </source>
</evidence>
<name>A0A918Y1V8_9ACTN</name>
<dbReference type="Proteomes" id="UP000608955">
    <property type="component" value="Unassembled WGS sequence"/>
</dbReference>
<dbReference type="AlphaFoldDB" id="A0A918Y1V8"/>
<gene>
    <name evidence="2" type="ORF">GCM10010508_17280</name>
</gene>
<accession>A0A918Y1V8</accession>
<protein>
    <submittedName>
        <fullName evidence="2">Uncharacterized protein</fullName>
    </submittedName>
</protein>
<proteinExistence type="predicted"/>
<comment type="caution">
    <text evidence="2">The sequence shown here is derived from an EMBL/GenBank/DDBJ whole genome shotgun (WGS) entry which is preliminary data.</text>
</comment>
<reference evidence="2" key="2">
    <citation type="submission" date="2020-09" db="EMBL/GenBank/DDBJ databases">
        <authorList>
            <person name="Sun Q."/>
            <person name="Ohkuma M."/>
        </authorList>
    </citation>
    <scope>NUCLEOTIDE SEQUENCE</scope>
    <source>
        <strain evidence="2">JCM 4654</strain>
    </source>
</reference>
<sequence length="65" mass="6905">MILQTGGRGLRRGHRHLPNEAKRPAQSGLNTRSLRPGVVLLRGQNAEPGGVLGSGVPVQRVGGWM</sequence>
<dbReference type="EMBL" id="BMVF01000004">
    <property type="protein sequence ID" value="GHD87044.1"/>
    <property type="molecule type" value="Genomic_DNA"/>
</dbReference>